<reference evidence="2 3" key="1">
    <citation type="journal article" date="2017" name="Genome Announc.">
        <title>Draft Genome Sequence of Romboutsia maritimum sp. nov. Strain CCRI-22766(T), Isolated from Coastal Estuarine Mud.</title>
        <authorList>
            <person name="Maheux A.F."/>
            <person name="Boudreau D.K."/>
            <person name="Berube E."/>
            <person name="Boissinot M."/>
            <person name="Raymond F."/>
            <person name="Brodeur S."/>
            <person name="Corbeil J."/>
            <person name="Brightwell G."/>
            <person name="Broda D."/>
            <person name="Omar R.F."/>
            <person name="Bergeron M.G."/>
        </authorList>
    </citation>
    <scope>NUCLEOTIDE SEQUENCE [LARGE SCALE GENOMIC DNA]</scope>
    <source>
        <strain evidence="2 3">CCRI-22766</strain>
    </source>
</reference>
<evidence type="ECO:0000313" key="3">
    <source>
        <dbReference type="Proteomes" id="UP000243494"/>
    </source>
</evidence>
<accession>A0A371IW59</accession>
<dbReference type="Proteomes" id="UP000243494">
    <property type="component" value="Unassembled WGS sequence"/>
</dbReference>
<sequence length="259" mass="30261">MMMKEELILNKTEFLEILKDYLKNNFSQDEVNDILRDYEEYFVNGLIEGKSDMEIISALGSPKTISRELLGQMKENNEKELSRRDIISDKFEKIKVRTKEKYIKIKRYISDKLTPDLYNEGKSISRDLIKIILIALSLFLIIPSFSLAIMLISTGAGLVTSLIAFIVGVPFILKFIWTTPEVASLLIFISIGFIGVQILAWEIYIFILRFCKDLIKNYINWLKTRNIYINASEKKEKLKKEKFYKNDEIIDREGEDKNE</sequence>
<feature type="transmembrane region" description="Helical" evidence="1">
    <location>
        <begin position="158"/>
        <end position="177"/>
    </location>
</feature>
<proteinExistence type="predicted"/>
<evidence type="ECO:0000256" key="1">
    <source>
        <dbReference type="SAM" id="Phobius"/>
    </source>
</evidence>
<keyword evidence="1" id="KW-0812">Transmembrane</keyword>
<organism evidence="2 3">
    <name type="scientific">Romboutsia maritimum</name>
    <dbReference type="NCBI Taxonomy" id="2020948"/>
    <lineage>
        <taxon>Bacteria</taxon>
        <taxon>Bacillati</taxon>
        <taxon>Bacillota</taxon>
        <taxon>Clostridia</taxon>
        <taxon>Peptostreptococcales</taxon>
        <taxon>Peptostreptococcaceae</taxon>
        <taxon>Romboutsia</taxon>
    </lineage>
</organism>
<protein>
    <submittedName>
        <fullName evidence="2">DUF1700 domain-containing protein</fullName>
    </submittedName>
</protein>
<dbReference type="EMBL" id="NOJZ02000001">
    <property type="protein sequence ID" value="RDY24712.1"/>
    <property type="molecule type" value="Genomic_DNA"/>
</dbReference>
<evidence type="ECO:0000313" key="2">
    <source>
        <dbReference type="EMBL" id="RDY24712.1"/>
    </source>
</evidence>
<dbReference type="Pfam" id="PF22564">
    <property type="entry name" value="HAAS"/>
    <property type="match status" value="1"/>
</dbReference>
<keyword evidence="3" id="KW-1185">Reference proteome</keyword>
<name>A0A371IW59_9FIRM</name>
<keyword evidence="1" id="KW-0472">Membrane</keyword>
<gene>
    <name evidence="2" type="ORF">CHF27_000495</name>
</gene>
<dbReference type="AlphaFoldDB" id="A0A371IW59"/>
<comment type="caution">
    <text evidence="2">The sequence shown here is derived from an EMBL/GenBank/DDBJ whole genome shotgun (WGS) entry which is preliminary data.</text>
</comment>
<feature type="transmembrane region" description="Helical" evidence="1">
    <location>
        <begin position="131"/>
        <end position="152"/>
    </location>
</feature>
<keyword evidence="1" id="KW-1133">Transmembrane helix</keyword>
<feature type="transmembrane region" description="Helical" evidence="1">
    <location>
        <begin position="184"/>
        <end position="207"/>
    </location>
</feature>